<gene>
    <name evidence="1" type="ORF">AU255_00590</name>
</gene>
<organism evidence="1 2">
    <name type="scientific">Methyloprofundus sedimenti</name>
    <dbReference type="NCBI Taxonomy" id="1420851"/>
    <lineage>
        <taxon>Bacteria</taxon>
        <taxon>Pseudomonadati</taxon>
        <taxon>Pseudomonadota</taxon>
        <taxon>Gammaproteobacteria</taxon>
        <taxon>Methylococcales</taxon>
        <taxon>Methylococcaceae</taxon>
        <taxon>Methyloprofundus</taxon>
    </lineage>
</organism>
<proteinExistence type="predicted"/>
<dbReference type="PROSITE" id="PS51257">
    <property type="entry name" value="PROKAR_LIPOPROTEIN"/>
    <property type="match status" value="1"/>
</dbReference>
<dbReference type="RefSeq" id="WP_080521066.1">
    <property type="nucleotide sequence ID" value="NZ_LPUF01000001.1"/>
</dbReference>
<name>A0A1V8M4E7_9GAMM</name>
<dbReference type="OrthoDB" id="9824002at2"/>
<dbReference type="AlphaFoldDB" id="A0A1V8M4E7"/>
<dbReference type="Proteomes" id="UP000191980">
    <property type="component" value="Unassembled WGS sequence"/>
</dbReference>
<comment type="caution">
    <text evidence="1">The sequence shown here is derived from an EMBL/GenBank/DDBJ whole genome shotgun (WGS) entry which is preliminary data.</text>
</comment>
<protein>
    <submittedName>
        <fullName evidence="1">Uncharacterized protein</fullName>
    </submittedName>
</protein>
<reference evidence="1 2" key="1">
    <citation type="submission" date="2015-12" db="EMBL/GenBank/DDBJ databases">
        <authorList>
            <person name="Shamseldin A."/>
            <person name="Moawad H."/>
            <person name="Abd El-Rahim W.M."/>
            <person name="Sadowsky M.J."/>
        </authorList>
    </citation>
    <scope>NUCLEOTIDE SEQUENCE [LARGE SCALE GENOMIC DNA]</scope>
    <source>
        <strain evidence="1 2">WF1</strain>
    </source>
</reference>
<evidence type="ECO:0000313" key="1">
    <source>
        <dbReference type="EMBL" id="OQK16440.1"/>
    </source>
</evidence>
<keyword evidence="2" id="KW-1185">Reference proteome</keyword>
<evidence type="ECO:0000313" key="2">
    <source>
        <dbReference type="Proteomes" id="UP000191980"/>
    </source>
</evidence>
<accession>A0A1V8M4E7</accession>
<dbReference type="EMBL" id="LPUF01000001">
    <property type="protein sequence ID" value="OQK16440.1"/>
    <property type="molecule type" value="Genomic_DNA"/>
</dbReference>
<sequence length="223" mass="24431">MKLFFILTAILITGCSATRVQLQPRLINDQTITYVRGNSKLNSQSVLKPELTIIEYSLDEMLISLTVTNTTSEPILFSESNLTVELLASGELQAGTVYTFEQLAKEAADRGYDTAAQAGNTAAGVGVGFIPFGGIIYSVGRLFYSVGSQSSESYEERIDKLTFTQLNQNYLRQQTIEPGELYSGVLKIGFENDLEVGNTVIFSLSAGGEVEKFTFICEQAEEK</sequence>